<keyword evidence="2" id="KW-1185">Reference proteome</keyword>
<dbReference type="STRING" id="1160497.A0A1L9VJG4"/>
<dbReference type="GeneID" id="34458275"/>
<organism evidence="1 2">
    <name type="scientific">Aspergillus glaucus CBS 516.65</name>
    <dbReference type="NCBI Taxonomy" id="1160497"/>
    <lineage>
        <taxon>Eukaryota</taxon>
        <taxon>Fungi</taxon>
        <taxon>Dikarya</taxon>
        <taxon>Ascomycota</taxon>
        <taxon>Pezizomycotina</taxon>
        <taxon>Eurotiomycetes</taxon>
        <taxon>Eurotiomycetidae</taxon>
        <taxon>Eurotiales</taxon>
        <taxon>Aspergillaceae</taxon>
        <taxon>Aspergillus</taxon>
        <taxon>Aspergillus subgen. Aspergillus</taxon>
    </lineage>
</organism>
<dbReference type="RefSeq" id="XP_022400731.1">
    <property type="nucleotide sequence ID" value="XM_022542014.1"/>
</dbReference>
<evidence type="ECO:0000313" key="2">
    <source>
        <dbReference type="Proteomes" id="UP000184300"/>
    </source>
</evidence>
<reference evidence="2" key="1">
    <citation type="journal article" date="2017" name="Genome Biol.">
        <title>Comparative genomics reveals high biological diversity and specific adaptations in the industrially and medically important fungal genus Aspergillus.</title>
        <authorList>
            <person name="de Vries R.P."/>
            <person name="Riley R."/>
            <person name="Wiebenga A."/>
            <person name="Aguilar-Osorio G."/>
            <person name="Amillis S."/>
            <person name="Uchima C.A."/>
            <person name="Anderluh G."/>
            <person name="Asadollahi M."/>
            <person name="Askin M."/>
            <person name="Barry K."/>
            <person name="Battaglia E."/>
            <person name="Bayram O."/>
            <person name="Benocci T."/>
            <person name="Braus-Stromeyer S.A."/>
            <person name="Caldana C."/>
            <person name="Canovas D."/>
            <person name="Cerqueira G.C."/>
            <person name="Chen F."/>
            <person name="Chen W."/>
            <person name="Choi C."/>
            <person name="Clum A."/>
            <person name="Dos Santos R.A."/>
            <person name="Damasio A.R."/>
            <person name="Diallinas G."/>
            <person name="Emri T."/>
            <person name="Fekete E."/>
            <person name="Flipphi M."/>
            <person name="Freyberg S."/>
            <person name="Gallo A."/>
            <person name="Gournas C."/>
            <person name="Habgood R."/>
            <person name="Hainaut M."/>
            <person name="Harispe M.L."/>
            <person name="Henrissat B."/>
            <person name="Hilden K.S."/>
            <person name="Hope R."/>
            <person name="Hossain A."/>
            <person name="Karabika E."/>
            <person name="Karaffa L."/>
            <person name="Karanyi Z."/>
            <person name="Krasevec N."/>
            <person name="Kuo A."/>
            <person name="Kusch H."/>
            <person name="LaButti K."/>
            <person name="Lagendijk E.L."/>
            <person name="Lapidus A."/>
            <person name="Levasseur A."/>
            <person name="Lindquist E."/>
            <person name="Lipzen A."/>
            <person name="Logrieco A.F."/>
            <person name="MacCabe A."/>
            <person name="Maekelae M.R."/>
            <person name="Malavazi I."/>
            <person name="Melin P."/>
            <person name="Meyer V."/>
            <person name="Mielnichuk N."/>
            <person name="Miskei M."/>
            <person name="Molnar A.P."/>
            <person name="Mule G."/>
            <person name="Ngan C.Y."/>
            <person name="Orejas M."/>
            <person name="Orosz E."/>
            <person name="Ouedraogo J.P."/>
            <person name="Overkamp K.M."/>
            <person name="Park H.-S."/>
            <person name="Perrone G."/>
            <person name="Piumi F."/>
            <person name="Punt P.J."/>
            <person name="Ram A.F."/>
            <person name="Ramon A."/>
            <person name="Rauscher S."/>
            <person name="Record E."/>
            <person name="Riano-Pachon D.M."/>
            <person name="Robert V."/>
            <person name="Roehrig J."/>
            <person name="Ruller R."/>
            <person name="Salamov A."/>
            <person name="Salih N.S."/>
            <person name="Samson R.A."/>
            <person name="Sandor E."/>
            <person name="Sanguinetti M."/>
            <person name="Schuetze T."/>
            <person name="Sepcic K."/>
            <person name="Shelest E."/>
            <person name="Sherlock G."/>
            <person name="Sophianopoulou V."/>
            <person name="Squina F.M."/>
            <person name="Sun H."/>
            <person name="Susca A."/>
            <person name="Todd R.B."/>
            <person name="Tsang A."/>
            <person name="Unkles S.E."/>
            <person name="van de Wiele N."/>
            <person name="van Rossen-Uffink D."/>
            <person name="Oliveira J.V."/>
            <person name="Vesth T.C."/>
            <person name="Visser J."/>
            <person name="Yu J.-H."/>
            <person name="Zhou M."/>
            <person name="Andersen M.R."/>
            <person name="Archer D.B."/>
            <person name="Baker S.E."/>
            <person name="Benoit I."/>
            <person name="Brakhage A.A."/>
            <person name="Braus G.H."/>
            <person name="Fischer R."/>
            <person name="Frisvad J.C."/>
            <person name="Goldman G.H."/>
            <person name="Houbraken J."/>
            <person name="Oakley B."/>
            <person name="Pocsi I."/>
            <person name="Scazzocchio C."/>
            <person name="Seiboth B."/>
            <person name="vanKuyk P.A."/>
            <person name="Wortman J."/>
            <person name="Dyer P.S."/>
            <person name="Grigoriev I.V."/>
        </authorList>
    </citation>
    <scope>NUCLEOTIDE SEQUENCE [LARGE SCALE GENOMIC DNA]</scope>
    <source>
        <strain evidence="2">CBS 516.65</strain>
    </source>
</reference>
<protein>
    <submittedName>
        <fullName evidence="1">Uncharacterized protein</fullName>
    </submittedName>
</protein>
<accession>A0A1L9VJG4</accession>
<dbReference type="EMBL" id="KV878898">
    <property type="protein sequence ID" value="OJJ84033.1"/>
    <property type="molecule type" value="Genomic_DNA"/>
</dbReference>
<dbReference type="Gene3D" id="1.25.40.20">
    <property type="entry name" value="Ankyrin repeat-containing domain"/>
    <property type="match status" value="1"/>
</dbReference>
<dbReference type="AlphaFoldDB" id="A0A1L9VJG4"/>
<name>A0A1L9VJG4_ASPGL</name>
<gene>
    <name evidence="1" type="ORF">ASPGLDRAFT_1492464</name>
</gene>
<dbReference type="SUPFAM" id="SSF48403">
    <property type="entry name" value="Ankyrin repeat"/>
    <property type="match status" value="1"/>
</dbReference>
<sequence>MSKPEPTTTTEALAPKCYLLKCPNEIIIEIASYLELKHAHAHTLLNASNDLQTILHIPFYNRAYSHWRDPYYDIKPSFYVKVTSMLEWAAKKGYANIIQELQARDEQALSCEMKNIALADAAARGHLSCVKCAAFIGHIAIVELLLKRGAAPGEIAGDSSIAVEHAFKNNQEECAKNISSERAYTMN</sequence>
<dbReference type="VEuPathDB" id="FungiDB:ASPGLDRAFT_1492464"/>
<evidence type="ECO:0000313" key="1">
    <source>
        <dbReference type="EMBL" id="OJJ84033.1"/>
    </source>
</evidence>
<dbReference type="Proteomes" id="UP000184300">
    <property type="component" value="Unassembled WGS sequence"/>
</dbReference>
<dbReference type="OrthoDB" id="341259at2759"/>
<dbReference type="InterPro" id="IPR036770">
    <property type="entry name" value="Ankyrin_rpt-contain_sf"/>
</dbReference>
<proteinExistence type="predicted"/>